<keyword evidence="7 10" id="KW-1133">Transmembrane helix</keyword>
<proteinExistence type="inferred from homology"/>
<sequence length="463" mass="49009">MTNLYIGMVLVLFIAVLVGFWQLQKKHIKFSTRVFIALGSGVVFGAILQLIFGAGSEVTTGSIDWINIVGNGYVKFLQMLIMPLIFVSIVGAFTKIEGSKDLGKISFTVLATLLGTTAIAALIGILSVMVFNLDGAEFVQGTAETARIEELNISQEQVADLSIPEQIIAFIPVNFFADLSNSRSTSTIAVVIFSAFVGVAYLGVHRKDPEAGEFFAKIIESLYAIVMRIVTLVLRLTPYGIFALMTKALATSDFNALLSLGMFVIASYAALIAMFLIHMLILMGVKVNPIQYLKKTFTVLSFAFTSRSSAGALPLNIETQTKSLGVDQASANFSGTFGLSIGQNGCAGIYPAMLAAIVAPTVGIDIFSPAYILTILAVVTISSFGVAGVGGGATFAALIVLGALDLPVAIVGLVISVEPLIDMGRTLLNVNGSMIAGIISSKRIKSFDAKILNDDLTAIKSDI</sequence>
<dbReference type="InterPro" id="IPR001991">
    <property type="entry name" value="Na-dicarboxylate_symporter"/>
</dbReference>
<feature type="transmembrane region" description="Helical" evidence="10">
    <location>
        <begin position="76"/>
        <end position="93"/>
    </location>
</feature>
<dbReference type="PANTHER" id="PTHR42865:SF5">
    <property type="entry name" value="L-CYSTINE TRANSPORTER TCYP"/>
    <property type="match status" value="1"/>
</dbReference>
<evidence type="ECO:0000256" key="1">
    <source>
        <dbReference type="ARBA" id="ARBA00004141"/>
    </source>
</evidence>
<accession>A0A1N6FM73</accession>
<feature type="transmembrane region" description="Helical" evidence="10">
    <location>
        <begin position="257"/>
        <end position="285"/>
    </location>
</feature>
<name>A0A1N6FM73_9LACT</name>
<evidence type="ECO:0000256" key="9">
    <source>
        <dbReference type="ARBA" id="ARBA00031293"/>
    </source>
</evidence>
<evidence type="ECO:0000256" key="6">
    <source>
        <dbReference type="ARBA" id="ARBA00022970"/>
    </source>
</evidence>
<dbReference type="STRING" id="28230.SAMN05878443_0707"/>
<dbReference type="Pfam" id="PF00375">
    <property type="entry name" value="SDF"/>
    <property type="match status" value="1"/>
</dbReference>
<comment type="subcellular location">
    <subcellularLocation>
        <location evidence="1">Membrane</location>
        <topology evidence="1">Multi-pass membrane protein</topology>
    </subcellularLocation>
</comment>
<feature type="transmembrane region" description="Helical" evidence="10">
    <location>
        <begin position="395"/>
        <end position="417"/>
    </location>
</feature>
<feature type="transmembrane region" description="Helical" evidence="10">
    <location>
        <begin position="370"/>
        <end position="389"/>
    </location>
</feature>
<feature type="transmembrane region" description="Helical" evidence="10">
    <location>
        <begin position="185"/>
        <end position="204"/>
    </location>
</feature>
<dbReference type="OrthoDB" id="7778689at2"/>
<feature type="transmembrane region" description="Helical" evidence="10">
    <location>
        <begin position="35"/>
        <end position="56"/>
    </location>
</feature>
<evidence type="ECO:0000256" key="4">
    <source>
        <dbReference type="ARBA" id="ARBA00022448"/>
    </source>
</evidence>
<keyword evidence="4" id="KW-0813">Transport</keyword>
<dbReference type="PRINTS" id="PR00173">
    <property type="entry name" value="EDTRNSPORT"/>
</dbReference>
<dbReference type="InterPro" id="IPR036458">
    <property type="entry name" value="Na:dicarbo_symporter_sf"/>
</dbReference>
<evidence type="ECO:0000256" key="8">
    <source>
        <dbReference type="ARBA" id="ARBA00023136"/>
    </source>
</evidence>
<evidence type="ECO:0000256" key="10">
    <source>
        <dbReference type="SAM" id="Phobius"/>
    </source>
</evidence>
<keyword evidence="12" id="KW-1185">Reference proteome</keyword>
<dbReference type="eggNOG" id="COG1823">
    <property type="taxonomic scope" value="Bacteria"/>
</dbReference>
<keyword evidence="5 10" id="KW-0812">Transmembrane</keyword>
<comment type="similarity">
    <text evidence="2">Belongs to the dicarboxylate/amino acid:cation symporter (DAACS) (TC 2.A.23) family.</text>
</comment>
<dbReference type="GO" id="GO:0015293">
    <property type="term" value="F:symporter activity"/>
    <property type="evidence" value="ECO:0007669"/>
    <property type="project" value="InterPro"/>
</dbReference>
<gene>
    <name evidence="11" type="ORF">SAMN05878443_0707</name>
</gene>
<organism evidence="11 12">
    <name type="scientific">Carnobacterium alterfunditum</name>
    <dbReference type="NCBI Taxonomy" id="28230"/>
    <lineage>
        <taxon>Bacteria</taxon>
        <taxon>Bacillati</taxon>
        <taxon>Bacillota</taxon>
        <taxon>Bacilli</taxon>
        <taxon>Lactobacillales</taxon>
        <taxon>Carnobacteriaceae</taxon>
        <taxon>Carnobacterium</taxon>
    </lineage>
</organism>
<dbReference type="SUPFAM" id="SSF118215">
    <property type="entry name" value="Proton glutamate symport protein"/>
    <property type="match status" value="1"/>
</dbReference>
<reference evidence="12" key="1">
    <citation type="submission" date="2016-11" db="EMBL/GenBank/DDBJ databases">
        <authorList>
            <person name="Varghese N."/>
            <person name="Submissions S."/>
        </authorList>
    </citation>
    <scope>NUCLEOTIDE SEQUENCE [LARGE SCALE GENOMIC DNA]</scope>
    <source>
        <strain evidence="12">313</strain>
    </source>
</reference>
<dbReference type="EMBL" id="FSRN01000001">
    <property type="protein sequence ID" value="SIN96423.1"/>
    <property type="molecule type" value="Genomic_DNA"/>
</dbReference>
<evidence type="ECO:0000256" key="5">
    <source>
        <dbReference type="ARBA" id="ARBA00022692"/>
    </source>
</evidence>
<feature type="transmembrane region" description="Helical" evidence="10">
    <location>
        <begin position="6"/>
        <end position="23"/>
    </location>
</feature>
<dbReference type="Gene3D" id="1.10.3860.10">
    <property type="entry name" value="Sodium:dicarboxylate symporter"/>
    <property type="match status" value="1"/>
</dbReference>
<dbReference type="GO" id="GO:0005886">
    <property type="term" value="C:plasma membrane"/>
    <property type="evidence" value="ECO:0007669"/>
    <property type="project" value="TreeGrafter"/>
</dbReference>
<evidence type="ECO:0000256" key="2">
    <source>
        <dbReference type="ARBA" id="ARBA00006148"/>
    </source>
</evidence>
<evidence type="ECO:0000256" key="3">
    <source>
        <dbReference type="ARBA" id="ARBA00022031"/>
    </source>
</evidence>
<keyword evidence="6" id="KW-0029">Amino-acid transport</keyword>
<dbReference type="GO" id="GO:0015184">
    <property type="term" value="F:L-cystine transmembrane transporter activity"/>
    <property type="evidence" value="ECO:0007669"/>
    <property type="project" value="TreeGrafter"/>
</dbReference>
<feature type="transmembrane region" description="Helical" evidence="10">
    <location>
        <begin position="225"/>
        <end position="245"/>
    </location>
</feature>
<evidence type="ECO:0000313" key="11">
    <source>
        <dbReference type="EMBL" id="SIN96423.1"/>
    </source>
</evidence>
<dbReference type="RefSeq" id="WP_034547406.1">
    <property type="nucleotide sequence ID" value="NZ_FSRN01000001.1"/>
</dbReference>
<keyword evidence="8 10" id="KW-0472">Membrane</keyword>
<dbReference type="AlphaFoldDB" id="A0A1N6FM73"/>
<feature type="transmembrane region" description="Helical" evidence="10">
    <location>
        <begin position="105"/>
        <end position="131"/>
    </location>
</feature>
<protein>
    <recommendedName>
        <fullName evidence="3">L-cystine uptake protein TcyP</fullName>
    </recommendedName>
    <alternativeName>
        <fullName evidence="9">Transporter of cystine TcyP</fullName>
    </alternativeName>
</protein>
<evidence type="ECO:0000256" key="7">
    <source>
        <dbReference type="ARBA" id="ARBA00022989"/>
    </source>
</evidence>
<dbReference type="Proteomes" id="UP000184758">
    <property type="component" value="Unassembled WGS sequence"/>
</dbReference>
<dbReference type="PANTHER" id="PTHR42865">
    <property type="entry name" value="PROTON/GLUTAMATE-ASPARTATE SYMPORTER"/>
    <property type="match status" value="1"/>
</dbReference>
<evidence type="ECO:0000313" key="12">
    <source>
        <dbReference type="Proteomes" id="UP000184758"/>
    </source>
</evidence>